<evidence type="ECO:0000313" key="2">
    <source>
        <dbReference type="Proteomes" id="UP000034837"/>
    </source>
</evidence>
<dbReference type="EMBL" id="LCDO01000011">
    <property type="protein sequence ID" value="KKS56468.1"/>
    <property type="molecule type" value="Genomic_DNA"/>
</dbReference>
<comment type="caution">
    <text evidence="1">The sequence shown here is derived from an EMBL/GenBank/DDBJ whole genome shotgun (WGS) entry which is preliminary data.</text>
</comment>
<reference evidence="1 2" key="1">
    <citation type="journal article" date="2015" name="Nature">
        <title>rRNA introns, odd ribosomes, and small enigmatic genomes across a large radiation of phyla.</title>
        <authorList>
            <person name="Brown C.T."/>
            <person name="Hug L.A."/>
            <person name="Thomas B.C."/>
            <person name="Sharon I."/>
            <person name="Castelle C.J."/>
            <person name="Singh A."/>
            <person name="Wilkins M.J."/>
            <person name="Williams K.H."/>
            <person name="Banfield J.F."/>
        </authorList>
    </citation>
    <scope>NUCLEOTIDE SEQUENCE [LARGE SCALE GENOMIC DNA]</scope>
</reference>
<gene>
    <name evidence="1" type="ORF">UV20_C0011G0009</name>
</gene>
<protein>
    <submittedName>
        <fullName evidence="1">Uncharacterized protein</fullName>
    </submittedName>
</protein>
<sequence length="62" mass="7663">MTTRGSFLTDREGMIRDLRIVISGTRRNYWRFLLHGKWSLWRGEAKILRHYKNRLKETLKNW</sequence>
<accession>A0A0G1D387</accession>
<organism evidence="1 2">
    <name type="scientific">Candidatus Magasanikbacteria bacterium GW2011_GWA2_42_32</name>
    <dbReference type="NCBI Taxonomy" id="1619039"/>
    <lineage>
        <taxon>Bacteria</taxon>
        <taxon>Candidatus Magasanikiibacteriota</taxon>
    </lineage>
</organism>
<proteinExistence type="predicted"/>
<dbReference type="AlphaFoldDB" id="A0A0G1D387"/>
<evidence type="ECO:0000313" key="1">
    <source>
        <dbReference type="EMBL" id="KKS56468.1"/>
    </source>
</evidence>
<dbReference type="Proteomes" id="UP000034837">
    <property type="component" value="Unassembled WGS sequence"/>
</dbReference>
<name>A0A0G1D387_9BACT</name>